<evidence type="ECO:0000259" key="2">
    <source>
        <dbReference type="SMART" id="SM00355"/>
    </source>
</evidence>
<dbReference type="EMBL" id="KL198016">
    <property type="protein sequence ID" value="KDQ21719.1"/>
    <property type="molecule type" value="Genomic_DNA"/>
</dbReference>
<accession>A0A067N1I0</accession>
<dbReference type="InterPro" id="IPR013087">
    <property type="entry name" value="Znf_C2H2_type"/>
</dbReference>
<dbReference type="SMART" id="SM00355">
    <property type="entry name" value="ZnF_C2H2"/>
    <property type="match status" value="3"/>
</dbReference>
<feature type="domain" description="C2H2-type" evidence="2">
    <location>
        <begin position="110"/>
        <end position="136"/>
    </location>
</feature>
<keyword evidence="4" id="KW-1185">Reference proteome</keyword>
<organism evidence="3 4">
    <name type="scientific">Botryobasidium botryosum (strain FD-172 SS1)</name>
    <dbReference type="NCBI Taxonomy" id="930990"/>
    <lineage>
        <taxon>Eukaryota</taxon>
        <taxon>Fungi</taxon>
        <taxon>Dikarya</taxon>
        <taxon>Basidiomycota</taxon>
        <taxon>Agaricomycotina</taxon>
        <taxon>Agaricomycetes</taxon>
        <taxon>Cantharellales</taxon>
        <taxon>Botryobasidiaceae</taxon>
        <taxon>Botryobasidium</taxon>
    </lineage>
</organism>
<gene>
    <name evidence="3" type="ORF">BOTBODRAFT_26150</name>
</gene>
<feature type="domain" description="C2H2-type" evidence="2">
    <location>
        <begin position="64"/>
        <end position="89"/>
    </location>
</feature>
<feature type="domain" description="C2H2-type" evidence="2">
    <location>
        <begin position="142"/>
        <end position="169"/>
    </location>
</feature>
<proteinExistence type="predicted"/>
<reference evidence="4" key="1">
    <citation type="journal article" date="2014" name="Proc. Natl. Acad. Sci. U.S.A.">
        <title>Extensive sampling of basidiomycete genomes demonstrates inadequacy of the white-rot/brown-rot paradigm for wood decay fungi.</title>
        <authorList>
            <person name="Riley R."/>
            <person name="Salamov A.A."/>
            <person name="Brown D.W."/>
            <person name="Nagy L.G."/>
            <person name="Floudas D."/>
            <person name="Held B.W."/>
            <person name="Levasseur A."/>
            <person name="Lombard V."/>
            <person name="Morin E."/>
            <person name="Otillar R."/>
            <person name="Lindquist E.A."/>
            <person name="Sun H."/>
            <person name="LaButti K.M."/>
            <person name="Schmutz J."/>
            <person name="Jabbour D."/>
            <person name="Luo H."/>
            <person name="Baker S.E."/>
            <person name="Pisabarro A.G."/>
            <person name="Walton J.D."/>
            <person name="Blanchette R.A."/>
            <person name="Henrissat B."/>
            <person name="Martin F."/>
            <person name="Cullen D."/>
            <person name="Hibbett D.S."/>
            <person name="Grigoriev I.V."/>
        </authorList>
    </citation>
    <scope>NUCLEOTIDE SEQUENCE [LARGE SCALE GENOMIC DNA]</scope>
    <source>
        <strain evidence="4">FD-172 SS1</strain>
    </source>
</reference>
<name>A0A067N1I0_BOTB1</name>
<protein>
    <recommendedName>
        <fullName evidence="2">C2H2-type domain-containing protein</fullName>
    </recommendedName>
</protein>
<feature type="compositionally biased region" description="Acidic residues" evidence="1">
    <location>
        <begin position="343"/>
        <end position="355"/>
    </location>
</feature>
<dbReference type="InParanoid" id="A0A067N1I0"/>
<evidence type="ECO:0000313" key="4">
    <source>
        <dbReference type="Proteomes" id="UP000027195"/>
    </source>
</evidence>
<evidence type="ECO:0000313" key="3">
    <source>
        <dbReference type="EMBL" id="KDQ21719.1"/>
    </source>
</evidence>
<dbReference type="AlphaFoldDB" id="A0A067N1I0"/>
<dbReference type="Proteomes" id="UP000027195">
    <property type="component" value="Unassembled WGS sequence"/>
</dbReference>
<evidence type="ECO:0000256" key="1">
    <source>
        <dbReference type="SAM" id="MobiDB-lite"/>
    </source>
</evidence>
<dbReference type="HOGENOM" id="CLU_758598_0_0_1"/>
<feature type="region of interest" description="Disordered" evidence="1">
    <location>
        <begin position="334"/>
        <end position="365"/>
    </location>
</feature>
<sequence length="365" mass="40286">MLLSTQIHQLCSSLPQALPLSFAPVHNSISAPRQYSGHQQHDVLEANEANGLACMLLENVAREMQCVWLGCGFRAASWARLNKHVAQGHCVTPAAVSRNTVRGGLASRPFVCRFPKCSHHAYSEADYLADHVARAHLNPLKLTCPVPHCTSRVPFGAVQLLVNHLARSHSQTLDSLPKHELRPLSPPVSLPLLPDVMPSWQALSRVRVVGSSRFSVSPEYASRHSIPIPDPFFGEHKPHWCSSDVPFSTRDDLPKETAGIRVDSRRIPEGRGLDGDIPRMAAYKSGSIREFTGLARSKKRFRPSSVGILALVDKMESLPTKRLAVKWRILDPSCDSAWSDSSISDDDGDDNDDDDTPKAAKRRKL</sequence>